<reference evidence="7 8" key="1">
    <citation type="journal article" date="2018" name="PLoS Pathog.">
        <title>Evolution of structural diversity of trichothecenes, a family of toxins produced by plant pathogenic and entomopathogenic fungi.</title>
        <authorList>
            <person name="Proctor R.H."/>
            <person name="McCormick S.P."/>
            <person name="Kim H.S."/>
            <person name="Cardoza R.E."/>
            <person name="Stanley A.M."/>
            <person name="Lindo L."/>
            <person name="Kelly A."/>
            <person name="Brown D.W."/>
            <person name="Lee T."/>
            <person name="Vaughan M.M."/>
            <person name="Alexander N.J."/>
            <person name="Busman M."/>
            <person name="Gutierrez S."/>
        </authorList>
    </citation>
    <scope>NUCLEOTIDE SEQUENCE [LARGE SCALE GENOMIC DNA]</scope>
    <source>
        <strain evidence="7 8">NRRL 20695</strain>
    </source>
</reference>
<feature type="domain" description="Chitin-binding type-1" evidence="5">
    <location>
        <begin position="304"/>
        <end position="347"/>
    </location>
</feature>
<dbReference type="CDD" id="cd11618">
    <property type="entry name" value="ChtBD1_1"/>
    <property type="match status" value="1"/>
</dbReference>
<dbReference type="PANTHER" id="PTHR11177">
    <property type="entry name" value="CHITINASE"/>
    <property type="match status" value="1"/>
</dbReference>
<dbReference type="STRING" id="694270.A0A395TAZ2"/>
<dbReference type="SUPFAM" id="SSF57016">
    <property type="entry name" value="Plant lectins/antimicrobial peptides"/>
    <property type="match status" value="1"/>
</dbReference>
<dbReference type="InterPro" id="IPR011583">
    <property type="entry name" value="Chitinase_II/V-like_cat"/>
</dbReference>
<evidence type="ECO:0000313" key="7">
    <source>
        <dbReference type="EMBL" id="RGP81405.1"/>
    </source>
</evidence>
<dbReference type="Proteomes" id="UP000266234">
    <property type="component" value="Unassembled WGS sequence"/>
</dbReference>
<evidence type="ECO:0000259" key="6">
    <source>
        <dbReference type="PROSITE" id="PS51910"/>
    </source>
</evidence>
<dbReference type="Gene3D" id="3.20.20.80">
    <property type="entry name" value="Glycosidases"/>
    <property type="match status" value="1"/>
</dbReference>
<dbReference type="PANTHER" id="PTHR11177:SF337">
    <property type="entry name" value="CHITINASE"/>
    <property type="match status" value="1"/>
</dbReference>
<dbReference type="AlphaFoldDB" id="A0A395TAZ2"/>
<evidence type="ECO:0000256" key="1">
    <source>
        <dbReference type="ARBA" id="ARBA00012729"/>
    </source>
</evidence>
<feature type="disulfide bond" evidence="3">
    <location>
        <begin position="320"/>
        <end position="334"/>
    </location>
</feature>
<evidence type="ECO:0000259" key="5">
    <source>
        <dbReference type="PROSITE" id="PS50941"/>
    </source>
</evidence>
<dbReference type="GO" id="GO:0005576">
    <property type="term" value="C:extracellular region"/>
    <property type="evidence" value="ECO:0007669"/>
    <property type="project" value="TreeGrafter"/>
</dbReference>
<evidence type="ECO:0000313" key="8">
    <source>
        <dbReference type="Proteomes" id="UP000266234"/>
    </source>
</evidence>
<keyword evidence="2 3" id="KW-0147">Chitin-binding</keyword>
<dbReference type="EMBL" id="PXOG01000011">
    <property type="protein sequence ID" value="RGP81405.1"/>
    <property type="molecule type" value="Genomic_DNA"/>
</dbReference>
<feature type="signal peptide" evidence="4">
    <location>
        <begin position="1"/>
        <end position="17"/>
    </location>
</feature>
<evidence type="ECO:0000256" key="4">
    <source>
        <dbReference type="SAM" id="SignalP"/>
    </source>
</evidence>
<dbReference type="GO" id="GO:0006032">
    <property type="term" value="P:chitin catabolic process"/>
    <property type="evidence" value="ECO:0007669"/>
    <property type="project" value="TreeGrafter"/>
</dbReference>
<evidence type="ECO:0000256" key="3">
    <source>
        <dbReference type="PROSITE-ProRule" id="PRU00261"/>
    </source>
</evidence>
<dbReference type="InterPro" id="IPR001002">
    <property type="entry name" value="Chitin-bd_1"/>
</dbReference>
<dbReference type="GO" id="GO:0008843">
    <property type="term" value="F:endochitinase activity"/>
    <property type="evidence" value="ECO:0007669"/>
    <property type="project" value="UniProtKB-EC"/>
</dbReference>
<protein>
    <recommendedName>
        <fullName evidence="1">chitinase</fullName>
        <ecNumber evidence="1">3.2.1.14</ecNumber>
    </recommendedName>
</protein>
<keyword evidence="8" id="KW-1185">Reference proteome</keyword>
<dbReference type="InterPro" id="IPR001223">
    <property type="entry name" value="Glyco_hydro18_cat"/>
</dbReference>
<dbReference type="Pfam" id="PF00704">
    <property type="entry name" value="Glyco_hydro_18"/>
    <property type="match status" value="1"/>
</dbReference>
<keyword evidence="4" id="KW-0732">Signal</keyword>
<dbReference type="EC" id="3.2.1.14" evidence="1"/>
<organism evidence="7 8">
    <name type="scientific">Fusarium longipes</name>
    <dbReference type="NCBI Taxonomy" id="694270"/>
    <lineage>
        <taxon>Eukaryota</taxon>
        <taxon>Fungi</taxon>
        <taxon>Dikarya</taxon>
        <taxon>Ascomycota</taxon>
        <taxon>Pezizomycotina</taxon>
        <taxon>Sordariomycetes</taxon>
        <taxon>Hypocreomycetidae</taxon>
        <taxon>Hypocreales</taxon>
        <taxon>Nectriaceae</taxon>
        <taxon>Fusarium</taxon>
    </lineage>
</organism>
<evidence type="ECO:0000256" key="2">
    <source>
        <dbReference type="ARBA" id="ARBA00022669"/>
    </source>
</evidence>
<accession>A0A395TAZ2</accession>
<dbReference type="SUPFAM" id="SSF51445">
    <property type="entry name" value="(Trans)glycosidases"/>
    <property type="match status" value="1"/>
</dbReference>
<keyword evidence="3" id="KW-1015">Disulfide bond</keyword>
<feature type="chain" id="PRO_5017310348" description="chitinase" evidence="4">
    <location>
        <begin position="18"/>
        <end position="432"/>
    </location>
</feature>
<dbReference type="GO" id="GO:0005975">
    <property type="term" value="P:carbohydrate metabolic process"/>
    <property type="evidence" value="ECO:0007669"/>
    <property type="project" value="InterPro"/>
</dbReference>
<proteinExistence type="predicted"/>
<name>A0A395TAZ2_9HYPO</name>
<comment type="caution">
    <text evidence="3">Lacks conserved residue(s) required for the propagation of feature annotation.</text>
</comment>
<dbReference type="SMART" id="SM00636">
    <property type="entry name" value="Glyco_18"/>
    <property type="match status" value="1"/>
</dbReference>
<dbReference type="InterPro" id="IPR036861">
    <property type="entry name" value="Endochitinase-like_sf"/>
</dbReference>
<dbReference type="PROSITE" id="PS51910">
    <property type="entry name" value="GH18_2"/>
    <property type="match status" value="1"/>
</dbReference>
<dbReference type="PROSITE" id="PS50941">
    <property type="entry name" value="CHIT_BIND_I_2"/>
    <property type="match status" value="1"/>
</dbReference>
<gene>
    <name evidence="7" type="ORF">FLONG3_550</name>
</gene>
<dbReference type="InterPro" id="IPR017853">
    <property type="entry name" value="GH"/>
</dbReference>
<dbReference type="Gene3D" id="3.30.60.10">
    <property type="entry name" value="Endochitinase-like"/>
    <property type="match status" value="1"/>
</dbReference>
<feature type="disulfide bond" evidence="3">
    <location>
        <begin position="315"/>
        <end position="327"/>
    </location>
</feature>
<dbReference type="InterPro" id="IPR050314">
    <property type="entry name" value="Glycosyl_Hydrlase_18"/>
</dbReference>
<dbReference type="GO" id="GO:0008061">
    <property type="term" value="F:chitin binding"/>
    <property type="evidence" value="ECO:0007669"/>
    <property type="project" value="UniProtKB-UniRule"/>
</dbReference>
<feature type="domain" description="GH18" evidence="6">
    <location>
        <begin position="20"/>
        <end position="430"/>
    </location>
</feature>
<comment type="caution">
    <text evidence="7">The sequence shown here is derived from an EMBL/GenBank/DDBJ whole genome shotgun (WGS) entry which is preliminary data.</text>
</comment>
<sequence length="432" mass="47504">MHFSMLLGLGAAAVSNAAESRNVLYYDQWHTKDLPPKDITSSVTHVMMSFANSSLFTTQPGGKYEPFQPLKEVRDLFDHDIKLCLAVGGWGDNAGFDEGAKTDRSRERFARNVASTLDRLGFDCVDIDWEYPGGNGAEYKQVPNSKKAYEVKAFPKLLKEIKKFIGDKELSIAVPGLERDMIAYVPTETPLINESVDFVNVMTYDLMNRRDHYTTHHVSVQGAARAIDRYISLGFPPSKLVLGIPFYAKYFTTKKGYTCTEPIGCPTELLEDPKDGSDTGKSGSMTFEAANFAAPPTNLTSSPDATCGAGTFFKCAEDACCAGSGWCGTTPAHCGTGCQSAYGKCEGVDINSSFLKALKYGRTDKLNGGQWYWDSETRIFWSWDTPELIAQKIALLAETRGVKSVMAWALALDSNDWSHLEAMQKGFKSVNA</sequence>
<dbReference type="OrthoDB" id="73875at2759"/>